<organism evidence="2 3">
    <name type="scientific">Novosphingobium rhizovicinum</name>
    <dbReference type="NCBI Taxonomy" id="3228928"/>
    <lineage>
        <taxon>Bacteria</taxon>
        <taxon>Pseudomonadati</taxon>
        <taxon>Pseudomonadota</taxon>
        <taxon>Alphaproteobacteria</taxon>
        <taxon>Sphingomonadales</taxon>
        <taxon>Sphingomonadaceae</taxon>
        <taxon>Novosphingobium</taxon>
    </lineage>
</organism>
<keyword evidence="1" id="KW-0812">Transmembrane</keyword>
<feature type="transmembrane region" description="Helical" evidence="1">
    <location>
        <begin position="82"/>
        <end position="102"/>
    </location>
</feature>
<dbReference type="EMBL" id="JBFNXR010000031">
    <property type="protein sequence ID" value="MEW9855387.1"/>
    <property type="molecule type" value="Genomic_DNA"/>
</dbReference>
<feature type="transmembrane region" description="Helical" evidence="1">
    <location>
        <begin position="25"/>
        <end position="44"/>
    </location>
</feature>
<dbReference type="PANTHER" id="PTHR34989">
    <property type="entry name" value="PROTEIN HDED"/>
    <property type="match status" value="1"/>
</dbReference>
<protein>
    <submittedName>
        <fullName evidence="2">HdeD family acid-resistance protein</fullName>
    </submittedName>
</protein>
<sequence>MASQPVGTRSFAAGFGMSERLAQNWGWLLLRGVLAVLFGILTWLMPGVALGSLVIVFAIYMLVDGVLAIISAVRAAKAHERWGWLILEGLFGLAAGAFALLIPGIAVLTFVILIAAWAIITGAALLVASFRLHMSHGRLLMAVAGVVSMVWGVLLLLAPIAGALVLTLWIGAYALVFGAMMVFLALRLRKQCDGVGDNGHETLAEDAA</sequence>
<dbReference type="InterPro" id="IPR052712">
    <property type="entry name" value="Acid_resist_chaperone_HdeD"/>
</dbReference>
<dbReference type="Pfam" id="PF03729">
    <property type="entry name" value="DUF308"/>
    <property type="match status" value="2"/>
</dbReference>
<feature type="transmembrane region" description="Helical" evidence="1">
    <location>
        <begin position="108"/>
        <end position="127"/>
    </location>
</feature>
<feature type="transmembrane region" description="Helical" evidence="1">
    <location>
        <begin position="166"/>
        <end position="186"/>
    </location>
</feature>
<gene>
    <name evidence="2" type="ORF">ABUH87_09415</name>
</gene>
<dbReference type="Proteomes" id="UP001556118">
    <property type="component" value="Unassembled WGS sequence"/>
</dbReference>
<evidence type="ECO:0000256" key="1">
    <source>
        <dbReference type="SAM" id="Phobius"/>
    </source>
</evidence>
<keyword evidence="1" id="KW-1133">Transmembrane helix</keyword>
<feature type="transmembrane region" description="Helical" evidence="1">
    <location>
        <begin position="139"/>
        <end position="160"/>
    </location>
</feature>
<evidence type="ECO:0000313" key="2">
    <source>
        <dbReference type="EMBL" id="MEW9855387.1"/>
    </source>
</evidence>
<proteinExistence type="predicted"/>
<dbReference type="InterPro" id="IPR005325">
    <property type="entry name" value="DUF308_memb"/>
</dbReference>
<comment type="caution">
    <text evidence="2">The sequence shown here is derived from an EMBL/GenBank/DDBJ whole genome shotgun (WGS) entry which is preliminary data.</text>
</comment>
<dbReference type="RefSeq" id="WP_367772837.1">
    <property type="nucleotide sequence ID" value="NZ_JBFNXR010000031.1"/>
</dbReference>
<reference evidence="2 3" key="1">
    <citation type="submission" date="2024-06" db="EMBL/GenBank/DDBJ databases">
        <title>Novosphingobium rhizovicinus M1R2S20.</title>
        <authorList>
            <person name="Sun J.-Q."/>
        </authorList>
    </citation>
    <scope>NUCLEOTIDE SEQUENCE [LARGE SCALE GENOMIC DNA]</scope>
    <source>
        <strain evidence="2 3">M1R2S20</strain>
    </source>
</reference>
<accession>A0ABV3RC25</accession>
<keyword evidence="1" id="KW-0472">Membrane</keyword>
<keyword evidence="3" id="KW-1185">Reference proteome</keyword>
<name>A0ABV3RC25_9SPHN</name>
<feature type="transmembrane region" description="Helical" evidence="1">
    <location>
        <begin position="50"/>
        <end position="70"/>
    </location>
</feature>
<dbReference type="PANTHER" id="PTHR34989:SF1">
    <property type="entry name" value="PROTEIN HDED"/>
    <property type="match status" value="1"/>
</dbReference>
<evidence type="ECO:0000313" key="3">
    <source>
        <dbReference type="Proteomes" id="UP001556118"/>
    </source>
</evidence>